<dbReference type="RefSeq" id="WP_173271028.1">
    <property type="nucleotide sequence ID" value="NZ_JABMKV010000002.1"/>
</dbReference>
<dbReference type="Proteomes" id="UP000762110">
    <property type="component" value="Unassembled WGS sequence"/>
</dbReference>
<evidence type="ECO:0000313" key="3">
    <source>
        <dbReference type="Proteomes" id="UP000762110"/>
    </source>
</evidence>
<name>A0ABX2DC78_9SPHI</name>
<dbReference type="SUPFAM" id="SSF52833">
    <property type="entry name" value="Thioredoxin-like"/>
    <property type="match status" value="1"/>
</dbReference>
<protein>
    <submittedName>
        <fullName evidence="2">Redoxin domain-containing protein</fullName>
    </submittedName>
</protein>
<dbReference type="Pfam" id="PF00578">
    <property type="entry name" value="AhpC-TSA"/>
    <property type="match status" value="1"/>
</dbReference>
<dbReference type="Gene3D" id="3.40.30.10">
    <property type="entry name" value="Glutaredoxin"/>
    <property type="match status" value="1"/>
</dbReference>
<gene>
    <name evidence="2" type="ORF">HQN85_08040</name>
</gene>
<proteinExistence type="predicted"/>
<dbReference type="InterPro" id="IPR036249">
    <property type="entry name" value="Thioredoxin-like_sf"/>
</dbReference>
<evidence type="ECO:0000313" key="2">
    <source>
        <dbReference type="EMBL" id="NQX31670.1"/>
    </source>
</evidence>
<keyword evidence="3" id="KW-1185">Reference proteome</keyword>
<comment type="caution">
    <text evidence="2">The sequence shown here is derived from an EMBL/GenBank/DDBJ whole genome shotgun (WGS) entry which is preliminary data.</text>
</comment>
<accession>A0ABX2DC78</accession>
<feature type="domain" description="Alkyl hydroperoxide reductase subunit C/ Thiol specific antioxidant" evidence="1">
    <location>
        <begin position="25"/>
        <end position="141"/>
    </location>
</feature>
<reference evidence="2 3" key="1">
    <citation type="submission" date="2020-05" db="EMBL/GenBank/DDBJ databases">
        <title>Description of Pedobacter foliorum sp. nov.</title>
        <authorList>
            <person name="Qi S."/>
            <person name="Carlier A."/>
            <person name="Cnockaert M."/>
            <person name="Vandamme P."/>
        </authorList>
    </citation>
    <scope>NUCLEOTIDE SEQUENCE [LARGE SCALE GENOMIC DNA]</scope>
    <source>
        <strain evidence="2 3">LMG 31300</strain>
    </source>
</reference>
<organism evidence="2 3">
    <name type="scientific">Pedobacter boryungensis</name>
    <dbReference type="NCBI Taxonomy" id="869962"/>
    <lineage>
        <taxon>Bacteria</taxon>
        <taxon>Pseudomonadati</taxon>
        <taxon>Bacteroidota</taxon>
        <taxon>Sphingobacteriia</taxon>
        <taxon>Sphingobacteriales</taxon>
        <taxon>Sphingobacteriaceae</taxon>
        <taxon>Pedobacter</taxon>
    </lineage>
</organism>
<dbReference type="EMBL" id="JABMKV010000002">
    <property type="protein sequence ID" value="NQX31670.1"/>
    <property type="molecule type" value="Genomic_DNA"/>
</dbReference>
<sequence length="158" mass="18914">MITIIFLSYSIFKKIKVIDENKILGERLPDFEFFLMNNQSFMRNNIPKDRYLIFIYFSTDCEYCEHEAEEIGRKINQIKTAHILFVSPDKSSEINSFSSKYKIDNHRSILLLQDKYKIFSKRFGTSVFPSMYIYNDNQKLVKKFLKQVPVDSLFKYLK</sequence>
<dbReference type="InterPro" id="IPR000866">
    <property type="entry name" value="AhpC/TSA"/>
</dbReference>
<evidence type="ECO:0000259" key="1">
    <source>
        <dbReference type="Pfam" id="PF00578"/>
    </source>
</evidence>